<evidence type="ECO:0000313" key="2">
    <source>
        <dbReference type="Proteomes" id="UP000319949"/>
    </source>
</evidence>
<gene>
    <name evidence="1" type="ORF">FBZ96_1142</name>
</gene>
<organism evidence="1 2">
    <name type="scientific">Bradyrhizobium stylosanthis</name>
    <dbReference type="NCBI Taxonomy" id="1803665"/>
    <lineage>
        <taxon>Bacteria</taxon>
        <taxon>Pseudomonadati</taxon>
        <taxon>Pseudomonadota</taxon>
        <taxon>Alphaproteobacteria</taxon>
        <taxon>Hyphomicrobiales</taxon>
        <taxon>Nitrobacteraceae</taxon>
        <taxon>Bradyrhizobium</taxon>
    </lineage>
</organism>
<reference evidence="1 2" key="1">
    <citation type="submission" date="2019-06" db="EMBL/GenBank/DDBJ databases">
        <title>Genomic Encyclopedia of Type Strains, Phase IV (KMG-V): Genome sequencing to study the core and pangenomes of soil and plant-associated prokaryotes.</title>
        <authorList>
            <person name="Whitman W."/>
        </authorList>
    </citation>
    <scope>NUCLEOTIDE SEQUENCE [LARGE SCALE GENOMIC DNA]</scope>
    <source>
        <strain evidence="1 2">BR 510</strain>
    </source>
</reference>
<accession>A0A560D1L6</accession>
<comment type="caution">
    <text evidence="1">The sequence shown here is derived from an EMBL/GenBank/DDBJ whole genome shotgun (WGS) entry which is preliminary data.</text>
</comment>
<dbReference type="Proteomes" id="UP000319949">
    <property type="component" value="Unassembled WGS sequence"/>
</dbReference>
<name>A0A560D1L6_9BRAD</name>
<dbReference type="EMBL" id="VITK01000014">
    <property type="protein sequence ID" value="TWA91005.1"/>
    <property type="molecule type" value="Genomic_DNA"/>
</dbReference>
<dbReference type="PANTHER" id="PTHR32011:SF2">
    <property type="entry name" value="OS08G0472400 PROTEIN"/>
    <property type="match status" value="1"/>
</dbReference>
<dbReference type="AlphaFoldDB" id="A0A560D1L6"/>
<dbReference type="STRING" id="1803665.GCA_001641335_07231"/>
<keyword evidence="2" id="KW-1185">Reference proteome</keyword>
<evidence type="ECO:0000313" key="1">
    <source>
        <dbReference type="EMBL" id="TWA91005.1"/>
    </source>
</evidence>
<proteinExistence type="predicted"/>
<dbReference type="PANTHER" id="PTHR32011">
    <property type="entry name" value="OS08G0472400 PROTEIN"/>
    <property type="match status" value="1"/>
</dbReference>
<protein>
    <submittedName>
        <fullName evidence="1">Uncharacterized protein</fullName>
    </submittedName>
</protein>
<sequence length="214" mass="24721">MSEYDGFIQSPVGGVNAANLCKMAISSQGECGQAMTVQWTKGYSQDELDRAQERFGLIFPPDLVALLREKRPVEGHDWNDEPAIRRALDFPLAMLLSSIERNPHWWPEWGERPSDMQARKEVVRDVVARAPKLVPLIAHRYLPEEPHEAGNPVFSVFGFDTIYYGTDLDDYFEREYAPSDFRVPLSRFKHIRFWSDLVARYGCSLEELQKKLDR</sequence>
<dbReference type="RefSeq" id="WP_246670306.1">
    <property type="nucleotide sequence ID" value="NZ_VITK01000014.1"/>
</dbReference>